<dbReference type="Proteomes" id="UP000735302">
    <property type="component" value="Unassembled WGS sequence"/>
</dbReference>
<evidence type="ECO:0000313" key="2">
    <source>
        <dbReference type="Proteomes" id="UP000735302"/>
    </source>
</evidence>
<accession>A0AAV3XUU9</accession>
<dbReference type="AlphaFoldDB" id="A0AAV3XUU9"/>
<comment type="caution">
    <text evidence="1">The sequence shown here is derived from an EMBL/GenBank/DDBJ whole genome shotgun (WGS) entry which is preliminary data.</text>
</comment>
<organism evidence="1 2">
    <name type="scientific">Plakobranchus ocellatus</name>
    <dbReference type="NCBI Taxonomy" id="259542"/>
    <lineage>
        <taxon>Eukaryota</taxon>
        <taxon>Metazoa</taxon>
        <taxon>Spiralia</taxon>
        <taxon>Lophotrochozoa</taxon>
        <taxon>Mollusca</taxon>
        <taxon>Gastropoda</taxon>
        <taxon>Heterobranchia</taxon>
        <taxon>Euthyneura</taxon>
        <taxon>Panpulmonata</taxon>
        <taxon>Sacoglossa</taxon>
        <taxon>Placobranchoidea</taxon>
        <taxon>Plakobranchidae</taxon>
        <taxon>Plakobranchus</taxon>
    </lineage>
</organism>
<name>A0AAV3XUU9_9GAST</name>
<protein>
    <submittedName>
        <fullName evidence="1">Uncharacterized protein</fullName>
    </submittedName>
</protein>
<sequence>MKRYCQGTAPSLPCKKAIARVWLHPCPARRLLPECGSILALQEGYCQSVAPSLPCKKAIARVWLHPCRAWNAIVRVRPILA</sequence>
<gene>
    <name evidence="1" type="ORF">PoB_000107100</name>
</gene>
<proteinExistence type="predicted"/>
<evidence type="ECO:0000313" key="1">
    <source>
        <dbReference type="EMBL" id="GFN74565.1"/>
    </source>
</evidence>
<keyword evidence="2" id="KW-1185">Reference proteome</keyword>
<reference evidence="1 2" key="1">
    <citation type="journal article" date="2021" name="Elife">
        <title>Chloroplast acquisition without the gene transfer in kleptoplastic sea slugs, Plakobranchus ocellatus.</title>
        <authorList>
            <person name="Maeda T."/>
            <person name="Takahashi S."/>
            <person name="Yoshida T."/>
            <person name="Shimamura S."/>
            <person name="Takaki Y."/>
            <person name="Nagai Y."/>
            <person name="Toyoda A."/>
            <person name="Suzuki Y."/>
            <person name="Arimoto A."/>
            <person name="Ishii H."/>
            <person name="Satoh N."/>
            <person name="Nishiyama T."/>
            <person name="Hasebe M."/>
            <person name="Maruyama T."/>
            <person name="Minagawa J."/>
            <person name="Obokata J."/>
            <person name="Shigenobu S."/>
        </authorList>
    </citation>
    <scope>NUCLEOTIDE SEQUENCE [LARGE SCALE GENOMIC DNA]</scope>
</reference>
<dbReference type="EMBL" id="BLXT01000140">
    <property type="protein sequence ID" value="GFN74565.1"/>
    <property type="molecule type" value="Genomic_DNA"/>
</dbReference>